<feature type="domain" description="G-protein coupled receptors family 1 profile" evidence="12">
    <location>
        <begin position="40"/>
        <end position="299"/>
    </location>
</feature>
<evidence type="ECO:0000256" key="4">
    <source>
        <dbReference type="ARBA" id="ARBA00022692"/>
    </source>
</evidence>
<feature type="transmembrane region" description="Helical" evidence="11">
    <location>
        <begin position="28"/>
        <end position="49"/>
    </location>
</feature>
<evidence type="ECO:0000259" key="12">
    <source>
        <dbReference type="PROSITE" id="PS50262"/>
    </source>
</evidence>
<dbReference type="GO" id="GO:0004930">
    <property type="term" value="F:G protein-coupled receptor activity"/>
    <property type="evidence" value="ECO:0007669"/>
    <property type="project" value="UniProtKB-KW"/>
</dbReference>
<evidence type="ECO:0000256" key="1">
    <source>
        <dbReference type="ARBA" id="ARBA00004651"/>
    </source>
</evidence>
<sequence length="521" mass="59695">MDIDNEDQTLSPDRSSSANTVVRLGEHVALPLIIALGLVTNAFCLKLLRRPGLRKIYIHKYITLLVTLDLLSFVFHIPRIFSHCPISNYYFAVYMTKVNWVFILFLRTISIYLLVFISYDRFLAIWINEKFQDIRDNDPFKKRMIIIFTWCFISIIPTVSMGQIRRQKDSEEDKWMSIPALKVKPDNIWGEIYGVYSGTFFVGLPVVLIIGLTAGLVLGIFLNKFSDFNEERRRTQLKKVSSVLALNTSFGLLFTPYSALLLHYNTPIDVCYRSFKYESLLFGLYCLVLLWSIFNGIIFVLLNKEYRDELKIMLKSSRFCKKCIGTDTDKHPTVTYSTFGHSNNGADIKENGIKELDSEIKQPIEDDNEPINQNTSEILDLKKQPLETDKSNKDEQGNKERASDISLNEIKSEPTETNTRQNSTHGYDVKKATDTLADAEGIKHNTSEVVDPEIKQSSDHEDDVKKAKGTQEDTNEDVEPEIKQSSRDDYDENKVKGTPEDTNEDGEPHIKQSSGHEHDVK</sequence>
<evidence type="ECO:0000256" key="10">
    <source>
        <dbReference type="SAM" id="MobiDB-lite"/>
    </source>
</evidence>
<dbReference type="InterPro" id="IPR017452">
    <property type="entry name" value="GPCR_Rhodpsn_7TM"/>
</dbReference>
<feature type="compositionally biased region" description="Polar residues" evidence="10">
    <location>
        <begin position="415"/>
        <end position="425"/>
    </location>
</feature>
<name>A0AAV2S8R9_MEGNR</name>
<reference evidence="13 14" key="1">
    <citation type="submission" date="2024-05" db="EMBL/GenBank/DDBJ databases">
        <authorList>
            <person name="Wallberg A."/>
        </authorList>
    </citation>
    <scope>NUCLEOTIDE SEQUENCE [LARGE SCALE GENOMIC DNA]</scope>
</reference>
<keyword evidence="8" id="KW-0675">Receptor</keyword>
<comment type="caution">
    <text evidence="13">The sequence shown here is derived from an EMBL/GenBank/DDBJ whole genome shotgun (WGS) entry which is preliminary data.</text>
</comment>
<feature type="transmembrane region" description="Helical" evidence="11">
    <location>
        <begin position="243"/>
        <end position="262"/>
    </location>
</feature>
<accession>A0AAV2S8R9</accession>
<keyword evidence="14" id="KW-1185">Reference proteome</keyword>
<dbReference type="PROSITE" id="PS50262">
    <property type="entry name" value="G_PROTEIN_RECEP_F1_2"/>
    <property type="match status" value="1"/>
</dbReference>
<evidence type="ECO:0000256" key="8">
    <source>
        <dbReference type="ARBA" id="ARBA00023170"/>
    </source>
</evidence>
<comment type="subcellular location">
    <subcellularLocation>
        <location evidence="1">Cell membrane</location>
        <topology evidence="1">Multi-pass membrane protein</topology>
    </subcellularLocation>
</comment>
<organism evidence="13 14">
    <name type="scientific">Meganyctiphanes norvegica</name>
    <name type="common">Northern krill</name>
    <name type="synonym">Thysanopoda norvegica</name>
    <dbReference type="NCBI Taxonomy" id="48144"/>
    <lineage>
        <taxon>Eukaryota</taxon>
        <taxon>Metazoa</taxon>
        <taxon>Ecdysozoa</taxon>
        <taxon>Arthropoda</taxon>
        <taxon>Crustacea</taxon>
        <taxon>Multicrustacea</taxon>
        <taxon>Malacostraca</taxon>
        <taxon>Eumalacostraca</taxon>
        <taxon>Eucarida</taxon>
        <taxon>Euphausiacea</taxon>
        <taxon>Euphausiidae</taxon>
        <taxon>Meganyctiphanes</taxon>
    </lineage>
</organism>
<dbReference type="PROSITE" id="PS00237">
    <property type="entry name" value="G_PROTEIN_RECEP_F1_1"/>
    <property type="match status" value="1"/>
</dbReference>
<dbReference type="EMBL" id="CAXKWB010048056">
    <property type="protein sequence ID" value="CAL4166360.1"/>
    <property type="molecule type" value="Genomic_DNA"/>
</dbReference>
<dbReference type="PANTHER" id="PTHR24229:SF40">
    <property type="entry name" value="ALLATOSTATIN C RECEPTOR 1-RELATED"/>
    <property type="match status" value="1"/>
</dbReference>
<feature type="transmembrane region" description="Helical" evidence="11">
    <location>
        <begin position="144"/>
        <end position="164"/>
    </location>
</feature>
<keyword evidence="4 11" id="KW-0812">Transmembrane</keyword>
<protein>
    <recommendedName>
        <fullName evidence="12">G-protein coupled receptors family 1 profile domain-containing protein</fullName>
    </recommendedName>
</protein>
<keyword evidence="5 11" id="KW-1133">Transmembrane helix</keyword>
<feature type="compositionally biased region" description="Basic and acidic residues" evidence="10">
    <location>
        <begin position="440"/>
        <end position="471"/>
    </location>
</feature>
<dbReference type="InterPro" id="IPR000276">
    <property type="entry name" value="GPCR_Rhodpsn"/>
</dbReference>
<evidence type="ECO:0000256" key="7">
    <source>
        <dbReference type="ARBA" id="ARBA00023136"/>
    </source>
</evidence>
<dbReference type="Pfam" id="PF00001">
    <property type="entry name" value="7tm_1"/>
    <property type="match status" value="1"/>
</dbReference>
<comment type="similarity">
    <text evidence="2">Belongs to the G-protein coupled receptor 1 family.</text>
</comment>
<keyword evidence="3" id="KW-1003">Cell membrane</keyword>
<keyword evidence="7 11" id="KW-0472">Membrane</keyword>
<feature type="transmembrane region" description="Helical" evidence="11">
    <location>
        <begin position="101"/>
        <end position="123"/>
    </location>
</feature>
<feature type="compositionally biased region" description="Basic and acidic residues" evidence="10">
    <location>
        <begin position="506"/>
        <end position="521"/>
    </location>
</feature>
<feature type="transmembrane region" description="Helical" evidence="11">
    <location>
        <begin position="200"/>
        <end position="222"/>
    </location>
</feature>
<feature type="transmembrane region" description="Helical" evidence="11">
    <location>
        <begin position="282"/>
        <end position="302"/>
    </location>
</feature>
<evidence type="ECO:0000256" key="2">
    <source>
        <dbReference type="ARBA" id="ARBA00010663"/>
    </source>
</evidence>
<evidence type="ECO:0000256" key="3">
    <source>
        <dbReference type="ARBA" id="ARBA00022475"/>
    </source>
</evidence>
<evidence type="ECO:0000313" key="13">
    <source>
        <dbReference type="EMBL" id="CAL4166360.1"/>
    </source>
</evidence>
<feature type="non-terminal residue" evidence="13">
    <location>
        <position position="521"/>
    </location>
</feature>
<dbReference type="Gene3D" id="1.20.1070.10">
    <property type="entry name" value="Rhodopsin 7-helix transmembrane proteins"/>
    <property type="match status" value="1"/>
</dbReference>
<feature type="transmembrane region" description="Helical" evidence="11">
    <location>
        <begin position="61"/>
        <end position="81"/>
    </location>
</feature>
<keyword evidence="9" id="KW-0807">Transducer</keyword>
<evidence type="ECO:0000256" key="6">
    <source>
        <dbReference type="ARBA" id="ARBA00023040"/>
    </source>
</evidence>
<evidence type="ECO:0000256" key="11">
    <source>
        <dbReference type="SAM" id="Phobius"/>
    </source>
</evidence>
<evidence type="ECO:0000313" key="14">
    <source>
        <dbReference type="Proteomes" id="UP001497623"/>
    </source>
</evidence>
<dbReference type="Proteomes" id="UP001497623">
    <property type="component" value="Unassembled WGS sequence"/>
</dbReference>
<proteinExistence type="inferred from homology"/>
<feature type="region of interest" description="Disordered" evidence="10">
    <location>
        <begin position="377"/>
        <end position="521"/>
    </location>
</feature>
<dbReference type="GO" id="GO:0005886">
    <property type="term" value="C:plasma membrane"/>
    <property type="evidence" value="ECO:0007669"/>
    <property type="project" value="UniProtKB-SubCell"/>
</dbReference>
<dbReference type="SUPFAM" id="SSF81321">
    <property type="entry name" value="Family A G protein-coupled receptor-like"/>
    <property type="match status" value="1"/>
</dbReference>
<evidence type="ECO:0000256" key="9">
    <source>
        <dbReference type="ARBA" id="ARBA00023224"/>
    </source>
</evidence>
<dbReference type="GO" id="GO:0042277">
    <property type="term" value="F:peptide binding"/>
    <property type="evidence" value="ECO:0007669"/>
    <property type="project" value="TreeGrafter"/>
</dbReference>
<feature type="compositionally biased region" description="Basic and acidic residues" evidence="10">
    <location>
        <begin position="379"/>
        <end position="403"/>
    </location>
</feature>
<gene>
    <name evidence="13" type="ORF">MNOR_LOCUS33405</name>
</gene>
<keyword evidence="6" id="KW-0297">G-protein coupled receptor</keyword>
<dbReference type="AlphaFoldDB" id="A0AAV2S8R9"/>
<evidence type="ECO:0000256" key="5">
    <source>
        <dbReference type="ARBA" id="ARBA00022989"/>
    </source>
</evidence>
<dbReference type="PANTHER" id="PTHR24229">
    <property type="entry name" value="NEUROPEPTIDES RECEPTOR"/>
    <property type="match status" value="1"/>
</dbReference>
<feature type="compositionally biased region" description="Basic and acidic residues" evidence="10">
    <location>
        <begin position="480"/>
        <end position="499"/>
    </location>
</feature>
<dbReference type="GO" id="GO:0043005">
    <property type="term" value="C:neuron projection"/>
    <property type="evidence" value="ECO:0007669"/>
    <property type="project" value="TreeGrafter"/>
</dbReference>